<dbReference type="STRING" id="1507870.A0A1V8SDD4"/>
<keyword evidence="4" id="KW-1185">Reference proteome</keyword>
<dbReference type="OrthoDB" id="2014201at2759"/>
<dbReference type="InParanoid" id="A0A1V8SDD4"/>
<dbReference type="EMBL" id="NAJO01000059">
    <property type="protein sequence ID" value="OQN96950.1"/>
    <property type="molecule type" value="Genomic_DNA"/>
</dbReference>
<sequence>MSFDIDDEDREHHYRQYGRPRKPSSLPSLASLRRSRIPYYALIACGLLALIYLLSGRQESAVDWKRFAYSLYATDSHSLCNALLIMDSMRRLGTKASTVLLYPQQWDTTVHSKMDRTSQLLAMARDTYKAQLYPVQLLGENGVTEPGTLNSESGWDTSITKLLAFDLIFYDRVIHLDSDITLLKNLDHLFLLPKTPIAMPRAYWSDVPSKSDDQAQPWPLTSLLMVLEPSRTELRYMLETLTSWRIDANFTSGKKYDMDLLNYRFGSSALVLPQRPYALLTAEFRRPAHDHSTYLGVPDALVHWDAQKAFDEAYLVHFSDWPLPKPWTMWPPEGLAEIQPNCTGGGGACAERRIWKGLYEDFRKKRKEVCKILSVPAPQWSKWKEEHGAG</sequence>
<dbReference type="SUPFAM" id="SSF53448">
    <property type="entry name" value="Nucleotide-diphospho-sugar transferases"/>
    <property type="match status" value="1"/>
</dbReference>
<keyword evidence="2" id="KW-1133">Transmembrane helix</keyword>
<feature type="transmembrane region" description="Helical" evidence="2">
    <location>
        <begin position="37"/>
        <end position="55"/>
    </location>
</feature>
<evidence type="ECO:0000313" key="4">
    <source>
        <dbReference type="Proteomes" id="UP000192596"/>
    </source>
</evidence>
<proteinExistence type="predicted"/>
<dbReference type="FunCoup" id="A0A1V8SDD4">
    <property type="interactions" value="18"/>
</dbReference>
<evidence type="ECO:0000256" key="2">
    <source>
        <dbReference type="SAM" id="Phobius"/>
    </source>
</evidence>
<dbReference type="InterPro" id="IPR050587">
    <property type="entry name" value="GNT1/Glycosyltrans_8"/>
</dbReference>
<dbReference type="PANTHER" id="PTHR11183">
    <property type="entry name" value="GLYCOGENIN SUBFAMILY MEMBER"/>
    <property type="match status" value="1"/>
</dbReference>
<keyword evidence="2" id="KW-0472">Membrane</keyword>
<reference evidence="4" key="1">
    <citation type="submission" date="2017-03" db="EMBL/GenBank/DDBJ databases">
        <title>Genomes of endolithic fungi from Antarctica.</title>
        <authorList>
            <person name="Coleine C."/>
            <person name="Masonjones S."/>
            <person name="Stajich J.E."/>
        </authorList>
    </citation>
    <scope>NUCLEOTIDE SEQUENCE [LARGE SCALE GENOMIC DNA]</scope>
    <source>
        <strain evidence="4">CCFEE 5527</strain>
    </source>
</reference>
<dbReference type="AlphaFoldDB" id="A0A1V8SDD4"/>
<organism evidence="3 4">
    <name type="scientific">Cryoendolithus antarcticus</name>
    <dbReference type="NCBI Taxonomy" id="1507870"/>
    <lineage>
        <taxon>Eukaryota</taxon>
        <taxon>Fungi</taxon>
        <taxon>Dikarya</taxon>
        <taxon>Ascomycota</taxon>
        <taxon>Pezizomycotina</taxon>
        <taxon>Dothideomycetes</taxon>
        <taxon>Dothideomycetidae</taxon>
        <taxon>Cladosporiales</taxon>
        <taxon>Cladosporiaceae</taxon>
        <taxon>Cryoendolithus</taxon>
    </lineage>
</organism>
<evidence type="ECO:0000256" key="1">
    <source>
        <dbReference type="SAM" id="MobiDB-lite"/>
    </source>
</evidence>
<evidence type="ECO:0000313" key="3">
    <source>
        <dbReference type="EMBL" id="OQN96950.1"/>
    </source>
</evidence>
<feature type="compositionally biased region" description="Basic residues" evidence="1">
    <location>
        <begin position="13"/>
        <end position="22"/>
    </location>
</feature>
<protein>
    <recommendedName>
        <fullName evidence="5">Glucose N-acetyltransferase 1</fullName>
    </recommendedName>
</protein>
<keyword evidence="2" id="KW-0812">Transmembrane</keyword>
<dbReference type="Gene3D" id="3.90.550.10">
    <property type="entry name" value="Spore Coat Polysaccharide Biosynthesis Protein SpsA, Chain A"/>
    <property type="match status" value="1"/>
</dbReference>
<name>A0A1V8SDD4_9PEZI</name>
<dbReference type="InterPro" id="IPR029044">
    <property type="entry name" value="Nucleotide-diphossugar_trans"/>
</dbReference>
<gene>
    <name evidence="3" type="ORF">B0A48_16924</name>
</gene>
<evidence type="ECO:0008006" key="5">
    <source>
        <dbReference type="Google" id="ProtNLM"/>
    </source>
</evidence>
<feature type="region of interest" description="Disordered" evidence="1">
    <location>
        <begin position="1"/>
        <end position="25"/>
    </location>
</feature>
<comment type="caution">
    <text evidence="3">The sequence shown here is derived from an EMBL/GenBank/DDBJ whole genome shotgun (WGS) entry which is preliminary data.</text>
</comment>
<accession>A0A1V8SDD4</accession>
<dbReference type="Proteomes" id="UP000192596">
    <property type="component" value="Unassembled WGS sequence"/>
</dbReference>